<name>A0A6G1I356_9PEZI</name>
<feature type="transmembrane region" description="Helical" evidence="10">
    <location>
        <begin position="172"/>
        <end position="192"/>
    </location>
</feature>
<dbReference type="GO" id="GO:0034203">
    <property type="term" value="P:glycolipid translocation"/>
    <property type="evidence" value="ECO:0007669"/>
    <property type="project" value="TreeGrafter"/>
</dbReference>
<keyword evidence="5 10" id="KW-0256">Endoplasmic reticulum</keyword>
<dbReference type="OrthoDB" id="9979195at2759"/>
<dbReference type="Pfam" id="PF04506">
    <property type="entry name" value="Rft-1"/>
    <property type="match status" value="1"/>
</dbReference>
<accession>A0A6G1I356</accession>
<keyword evidence="12" id="KW-1185">Reference proteome</keyword>
<feature type="transmembrane region" description="Helical" evidence="10">
    <location>
        <begin position="78"/>
        <end position="97"/>
    </location>
</feature>
<evidence type="ECO:0000256" key="6">
    <source>
        <dbReference type="ARBA" id="ARBA00022989"/>
    </source>
</evidence>
<keyword evidence="10" id="KW-0813">Transport</keyword>
<keyword evidence="7 10" id="KW-0472">Membrane</keyword>
<comment type="caution">
    <text evidence="10">Lacks conserved residue(s) required for the propagation of feature annotation.</text>
</comment>
<feature type="transmembrane region" description="Helical" evidence="10">
    <location>
        <begin position="363"/>
        <end position="382"/>
    </location>
</feature>
<organism evidence="11 12">
    <name type="scientific">Trichodelitschia bisporula</name>
    <dbReference type="NCBI Taxonomy" id="703511"/>
    <lineage>
        <taxon>Eukaryota</taxon>
        <taxon>Fungi</taxon>
        <taxon>Dikarya</taxon>
        <taxon>Ascomycota</taxon>
        <taxon>Pezizomycotina</taxon>
        <taxon>Dothideomycetes</taxon>
        <taxon>Dothideomycetes incertae sedis</taxon>
        <taxon>Phaeotrichales</taxon>
        <taxon>Phaeotrichaceae</taxon>
        <taxon>Trichodelitschia</taxon>
    </lineage>
</organism>
<dbReference type="InterPro" id="IPR007594">
    <property type="entry name" value="RFT1"/>
</dbReference>
<evidence type="ECO:0000313" key="12">
    <source>
        <dbReference type="Proteomes" id="UP000799640"/>
    </source>
</evidence>
<reference evidence="11" key="1">
    <citation type="journal article" date="2020" name="Stud. Mycol.">
        <title>101 Dothideomycetes genomes: a test case for predicting lifestyles and emergence of pathogens.</title>
        <authorList>
            <person name="Haridas S."/>
            <person name="Albert R."/>
            <person name="Binder M."/>
            <person name="Bloem J."/>
            <person name="Labutti K."/>
            <person name="Salamov A."/>
            <person name="Andreopoulos B."/>
            <person name="Baker S."/>
            <person name="Barry K."/>
            <person name="Bills G."/>
            <person name="Bluhm B."/>
            <person name="Cannon C."/>
            <person name="Castanera R."/>
            <person name="Culley D."/>
            <person name="Daum C."/>
            <person name="Ezra D."/>
            <person name="Gonzalez J."/>
            <person name="Henrissat B."/>
            <person name="Kuo A."/>
            <person name="Liang C."/>
            <person name="Lipzen A."/>
            <person name="Lutzoni F."/>
            <person name="Magnuson J."/>
            <person name="Mondo S."/>
            <person name="Nolan M."/>
            <person name="Ohm R."/>
            <person name="Pangilinan J."/>
            <person name="Park H.-J."/>
            <person name="Ramirez L."/>
            <person name="Alfaro M."/>
            <person name="Sun H."/>
            <person name="Tritt A."/>
            <person name="Yoshinaga Y."/>
            <person name="Zwiers L.-H."/>
            <person name="Turgeon B."/>
            <person name="Goodwin S."/>
            <person name="Spatafora J."/>
            <person name="Crous P."/>
            <person name="Grigoriev I."/>
        </authorList>
    </citation>
    <scope>NUCLEOTIDE SEQUENCE</scope>
    <source>
        <strain evidence="11">CBS 262.69</strain>
    </source>
</reference>
<feature type="transmembrane region" description="Helical" evidence="10">
    <location>
        <begin position="323"/>
        <end position="343"/>
    </location>
</feature>
<dbReference type="AlphaFoldDB" id="A0A6G1I356"/>
<comment type="similarity">
    <text evidence="3 10">Belongs to the RFT1 family.</text>
</comment>
<dbReference type="Proteomes" id="UP000799640">
    <property type="component" value="Unassembled WGS sequence"/>
</dbReference>
<keyword evidence="4 10" id="KW-0812">Transmembrane</keyword>
<feature type="transmembrane region" description="Helical" evidence="10">
    <location>
        <begin position="38"/>
        <end position="57"/>
    </location>
</feature>
<evidence type="ECO:0000256" key="1">
    <source>
        <dbReference type="ARBA" id="ARBA00004477"/>
    </source>
</evidence>
<dbReference type="GO" id="GO:0005789">
    <property type="term" value="C:endoplasmic reticulum membrane"/>
    <property type="evidence" value="ECO:0007669"/>
    <property type="project" value="UniProtKB-SubCell"/>
</dbReference>
<dbReference type="GO" id="GO:0006488">
    <property type="term" value="P:dolichol-linked oligosaccharide biosynthetic process"/>
    <property type="evidence" value="ECO:0007669"/>
    <property type="project" value="InterPro"/>
</dbReference>
<keyword evidence="6 10" id="KW-1133">Transmembrane helix</keyword>
<evidence type="ECO:0000256" key="2">
    <source>
        <dbReference type="ARBA" id="ARBA00004922"/>
    </source>
</evidence>
<dbReference type="EMBL" id="ML996691">
    <property type="protein sequence ID" value="KAF2402611.1"/>
    <property type="molecule type" value="Genomic_DNA"/>
</dbReference>
<dbReference type="PANTHER" id="PTHR13117">
    <property type="entry name" value="ENDOPLASMIC RETICULUM MULTISPAN TRANSMEMBRANE PROTEIN-RELATED"/>
    <property type="match status" value="1"/>
</dbReference>
<comment type="function">
    <text evidence="9 10">Intramembrane glycolipid transporter that operates in the biosynthetic pathway of dolichol-linked oligosaccharides, the glycan precursors employed in protein asparagine (N)-glycosylation. The sequential addition of sugars to dolichol pyrophosphate produces dolichol-linked oligosaccharides containing fourteen sugars, including two GlcNAcs, nine mannoses and three glucoses. Once assembled, the oligosaccharide is transferred from the lipid to nascent proteins by oligosaccharyltransferases. The assembly of dolichol-linked oligosaccharides begins on the cytosolic side of the endoplasmic reticulum membrane and finishes in its lumen. RFT1 could mediate the translocation of the cytosolically oriented intermediate DolPP-GlcNAc2Man5, produced by ALG11, into the ER lumen where dolichol-linked oligosaccharides assembly continues. However, the intramembrane lipid transporter activity could not be confirmed in vitro.</text>
</comment>
<evidence type="ECO:0000256" key="3">
    <source>
        <dbReference type="ARBA" id="ARBA00010288"/>
    </source>
</evidence>
<evidence type="ECO:0000256" key="7">
    <source>
        <dbReference type="ARBA" id="ARBA00023136"/>
    </source>
</evidence>
<comment type="subcellular location">
    <subcellularLocation>
        <location evidence="1 10">Endoplasmic reticulum membrane</location>
        <topology evidence="1 10">Multi-pass membrane protein</topology>
    </subcellularLocation>
</comment>
<sequence length="532" mass="56949">MTTPPPTSGATTLILLQIASRAFTFAVNQILLRYLSPSLLAAATQLDLYAITVLYFARESLRVAVTRLSESTKAIVNLACLSVGLGCLLVVGVAALYRRAGVPPVPYFLDALNIYAGACVIELLSEPAFVAAQQRFLYGLRASAETAANLTRCVVTCGVGIWASKTGVDIGVMPFALGQLGYSIVLLGVYTLRTYPHVKRDQASLLPTVLDPATNPILLFFNRPLLSLSLSLSLQNTLKYILTQGDGLLIASLLSLPAQGSYALASNYGSLIARLLFQPIEESSRALFARNCAPQGAGGQVGGEPSKSGLHAAASTLTFYLRFYTLLALPAISLGPSLAPLLLHLVAGPRWARSDASAVLARYALYIPLLALNGVSEAFVAAVASERELHTQSAWMGFFFVAWAGAAWVLMGELGLGAVGLVWANCVNMGGRIWFNGGFVRGWFGRYGMEFEIGPVLPRWESVAVAVAAAAVLNASVPQALKELGLVGEVLRVGGVSGVFGVFVLWFEREWLLQAYRDTVSKREEKQEKKVK</sequence>
<evidence type="ECO:0000256" key="8">
    <source>
        <dbReference type="ARBA" id="ARBA00044793"/>
    </source>
</evidence>
<evidence type="ECO:0000256" key="4">
    <source>
        <dbReference type="ARBA" id="ARBA00022692"/>
    </source>
</evidence>
<evidence type="ECO:0000313" key="11">
    <source>
        <dbReference type="EMBL" id="KAF2402611.1"/>
    </source>
</evidence>
<evidence type="ECO:0000256" key="9">
    <source>
        <dbReference type="ARBA" id="ARBA00045912"/>
    </source>
</evidence>
<comment type="pathway">
    <text evidence="2">Protein modification; protein glycosylation.</text>
</comment>
<evidence type="ECO:0000256" key="10">
    <source>
        <dbReference type="RuleBase" id="RU365067"/>
    </source>
</evidence>
<feature type="transmembrane region" description="Helical" evidence="10">
    <location>
        <begin position="489"/>
        <end position="507"/>
    </location>
</feature>
<proteinExistence type="inferred from homology"/>
<feature type="transmembrane region" description="Helical" evidence="10">
    <location>
        <begin position="394"/>
        <end position="411"/>
    </location>
</feature>
<dbReference type="PANTHER" id="PTHR13117:SF5">
    <property type="entry name" value="PROTEIN RFT1 HOMOLOG"/>
    <property type="match status" value="1"/>
</dbReference>
<gene>
    <name evidence="11" type="ORF">EJ06DRAFT_555214</name>
</gene>
<evidence type="ECO:0000256" key="5">
    <source>
        <dbReference type="ARBA" id="ARBA00022824"/>
    </source>
</evidence>
<protein>
    <recommendedName>
        <fullName evidence="8 10">Man(5)GlcNAc(2)-PP-dolichol translocation protein RFT1</fullName>
    </recommendedName>
</protein>